<dbReference type="Gene3D" id="3.40.430.10">
    <property type="entry name" value="Dihydrofolate Reductase, subunit A"/>
    <property type="match status" value="1"/>
</dbReference>
<protein>
    <submittedName>
        <fullName evidence="2">Dihydrofolate reductase</fullName>
    </submittedName>
</protein>
<dbReference type="AlphaFoldDB" id="A0A0X8P3Y0"/>
<dbReference type="Pfam" id="PF01872">
    <property type="entry name" value="RibD_C"/>
    <property type="match status" value="1"/>
</dbReference>
<accession>A0A0X8P3Y0</accession>
<dbReference type="Proteomes" id="UP000060602">
    <property type="component" value="Chromosome"/>
</dbReference>
<evidence type="ECO:0000259" key="1">
    <source>
        <dbReference type="Pfam" id="PF01872"/>
    </source>
</evidence>
<reference evidence="3" key="1">
    <citation type="submission" date="2015-12" db="EMBL/GenBank/DDBJ databases">
        <title>FDA dAtabase for Regulatory Grade micrObial Sequences (FDA-ARGOS): Supporting development and validation of Infectious Disease Dx tests.</title>
        <authorList>
            <person name="Case J."/>
            <person name="Tallon L."/>
            <person name="Sadzewicz L."/>
            <person name="Sengamalay N."/>
            <person name="Ott S."/>
            <person name="Godinez A."/>
            <person name="Nagaraj S."/>
            <person name="Nadendla S."/>
            <person name="Sichtig H."/>
        </authorList>
    </citation>
    <scope>NUCLEOTIDE SEQUENCE [LARGE SCALE GENOMIC DNA]</scope>
    <source>
        <strain evidence="3">FDAARGOS_147</strain>
    </source>
</reference>
<feature type="domain" description="Bacterial bifunctional deaminase-reductase C-terminal" evidence="1">
    <location>
        <begin position="6"/>
        <end position="161"/>
    </location>
</feature>
<dbReference type="GO" id="GO:0009231">
    <property type="term" value="P:riboflavin biosynthetic process"/>
    <property type="evidence" value="ECO:0007669"/>
    <property type="project" value="InterPro"/>
</dbReference>
<dbReference type="SUPFAM" id="SSF53597">
    <property type="entry name" value="Dihydrofolate reductase-like"/>
    <property type="match status" value="1"/>
</dbReference>
<evidence type="ECO:0000313" key="2">
    <source>
        <dbReference type="EMBL" id="AMG39435.1"/>
    </source>
</evidence>
<dbReference type="PANTHER" id="PTHR38011">
    <property type="entry name" value="DIHYDROFOLATE REDUCTASE FAMILY PROTEIN (AFU_ORTHOLOGUE AFUA_8G06820)"/>
    <property type="match status" value="1"/>
</dbReference>
<dbReference type="InterPro" id="IPR002734">
    <property type="entry name" value="RibDG_C"/>
</dbReference>
<organism evidence="2 3">
    <name type="scientific">Alcaligenes xylosoxydans xylosoxydans</name>
    <name type="common">Achromobacter xylosoxidans</name>
    <dbReference type="NCBI Taxonomy" id="85698"/>
    <lineage>
        <taxon>Bacteria</taxon>
        <taxon>Pseudomonadati</taxon>
        <taxon>Pseudomonadota</taxon>
        <taxon>Betaproteobacteria</taxon>
        <taxon>Burkholderiales</taxon>
        <taxon>Alcaligenaceae</taxon>
        <taxon>Achromobacter</taxon>
    </lineage>
</organism>
<dbReference type="RefSeq" id="WP_061073827.1">
    <property type="nucleotide sequence ID" value="NZ_CP014060.2"/>
</dbReference>
<dbReference type="GO" id="GO:0008703">
    <property type="term" value="F:5-amino-6-(5-phosphoribosylamino)uracil reductase activity"/>
    <property type="evidence" value="ECO:0007669"/>
    <property type="project" value="InterPro"/>
</dbReference>
<evidence type="ECO:0000313" key="3">
    <source>
        <dbReference type="Proteomes" id="UP000060602"/>
    </source>
</evidence>
<sequence>MKPACTSFIATSLDGYIARQDGGLDWLDAANQSVTAGEDCGYAAYMRTIDALVMGRSTFEKVASFPEWPYGDLPVYVLSRGWTALPAETPASVRLHNGSVDELLARAAQDGCRGLYIDGGKTVQAFIQARLLDEITVTTIPVLIGSGRRLFGELDADVAVEHIVTQAYPFGFVQSRYKLLYA</sequence>
<name>A0A0X8P3Y0_ALCXX</name>
<gene>
    <name evidence="2" type="ORF">AL504_27575</name>
</gene>
<dbReference type="InterPro" id="IPR024072">
    <property type="entry name" value="DHFR-like_dom_sf"/>
</dbReference>
<proteinExistence type="predicted"/>
<dbReference type="InterPro" id="IPR050765">
    <property type="entry name" value="Riboflavin_Biosynth_HTPR"/>
</dbReference>
<dbReference type="PANTHER" id="PTHR38011:SF11">
    <property type="entry name" value="2,5-DIAMINO-6-RIBOSYLAMINO-4(3H)-PYRIMIDINONE 5'-PHOSPHATE REDUCTASE"/>
    <property type="match status" value="1"/>
</dbReference>
<dbReference type="EMBL" id="CP014060">
    <property type="protein sequence ID" value="AMG39435.1"/>
    <property type="molecule type" value="Genomic_DNA"/>
</dbReference>